<dbReference type="EMBL" id="JADGIZ020000178">
    <property type="protein sequence ID" value="KAL2911095.1"/>
    <property type="molecule type" value="Genomic_DNA"/>
</dbReference>
<organism evidence="4 5">
    <name type="scientific">Polyrhizophydium stewartii</name>
    <dbReference type="NCBI Taxonomy" id="2732419"/>
    <lineage>
        <taxon>Eukaryota</taxon>
        <taxon>Fungi</taxon>
        <taxon>Fungi incertae sedis</taxon>
        <taxon>Chytridiomycota</taxon>
        <taxon>Chytridiomycota incertae sedis</taxon>
        <taxon>Chytridiomycetes</taxon>
        <taxon>Rhizophydiales</taxon>
        <taxon>Rhizophydiales incertae sedis</taxon>
        <taxon>Polyrhizophydium</taxon>
    </lineage>
</organism>
<protein>
    <submittedName>
        <fullName evidence="4">Uncharacterized protein</fullName>
    </submittedName>
</protein>
<evidence type="ECO:0000313" key="5">
    <source>
        <dbReference type="Proteomes" id="UP001527925"/>
    </source>
</evidence>
<proteinExistence type="predicted"/>
<feature type="region of interest" description="Disordered" evidence="1">
    <location>
        <begin position="81"/>
        <end position="102"/>
    </location>
</feature>
<sequence>MFGPSDPCAPAYAACLAHFGSGFISTLAFADVSFPAGSGSMPAVACGGKGGSDTTSMSPSLTDPATSPAWATLWTSAVSQASSTAQPSPSPSPPGQACGSGTPAGGGTQTGVCSSMCYSCGAVLADTGASTTWLSPDASCETLRYACRLACGGGDGWSVPLCLANYFANATTPSAGSIGTCVCRSLAEPRIELPRAVGASGVRICSGARNSRAEAPNPRAAAASAAAVVAASVVAAVLLA</sequence>
<comment type="caution">
    <text evidence="4">The sequence shown here is derived from an EMBL/GenBank/DDBJ whole genome shotgun (WGS) entry which is preliminary data.</text>
</comment>
<dbReference type="EMBL" id="JADGIZ020000015">
    <property type="protein sequence ID" value="KAL2916693.1"/>
    <property type="molecule type" value="Genomic_DNA"/>
</dbReference>
<evidence type="ECO:0000256" key="1">
    <source>
        <dbReference type="SAM" id="MobiDB-lite"/>
    </source>
</evidence>
<name>A0ABR4NAZ8_9FUNG</name>
<keyword evidence="5" id="KW-1185">Reference proteome</keyword>
<evidence type="ECO:0000313" key="2">
    <source>
        <dbReference type="EMBL" id="KAL2911095.1"/>
    </source>
</evidence>
<accession>A0ABR4NAZ8</accession>
<gene>
    <name evidence="3" type="ORF">HK105_203769</name>
    <name evidence="4" type="ORF">HK105_203808</name>
    <name evidence="2" type="ORF">HK105_209451</name>
</gene>
<dbReference type="EMBL" id="JADGIZ020000015">
    <property type="protein sequence ID" value="KAL2916655.1"/>
    <property type="molecule type" value="Genomic_DNA"/>
</dbReference>
<evidence type="ECO:0000313" key="3">
    <source>
        <dbReference type="EMBL" id="KAL2916655.1"/>
    </source>
</evidence>
<reference evidence="4 5" key="1">
    <citation type="submission" date="2023-09" db="EMBL/GenBank/DDBJ databases">
        <title>Pangenome analysis of Batrachochytrium dendrobatidis and related Chytrids.</title>
        <authorList>
            <person name="Yacoub M.N."/>
            <person name="Stajich J.E."/>
            <person name="James T.Y."/>
        </authorList>
    </citation>
    <scope>NUCLEOTIDE SEQUENCE [LARGE SCALE GENOMIC DNA]</scope>
    <source>
        <strain evidence="4 5">JEL0888</strain>
    </source>
</reference>
<dbReference type="Proteomes" id="UP001527925">
    <property type="component" value="Unassembled WGS sequence"/>
</dbReference>
<evidence type="ECO:0000313" key="4">
    <source>
        <dbReference type="EMBL" id="KAL2916693.1"/>
    </source>
</evidence>